<accession>O41032</accession>
<dbReference type="RefSeq" id="NP_048906.1">
    <property type="nucleotide sequence ID" value="NC_000852.5"/>
</dbReference>
<reference evidence="1 2" key="3">
    <citation type="journal article" date="1996" name="Virology">
        <title>Analysis of 94 kb of the chlorella virus PBCV-1 330-kb genome: map positions 88 to 182.</title>
        <authorList>
            <person name="Lu Z."/>
            <person name="Li Y."/>
            <person name="Que Q."/>
            <person name="Kutish G.F."/>
            <person name="Rock D.L."/>
            <person name="Van Etten J.L."/>
        </authorList>
    </citation>
    <scope>NUCLEOTIDE SEQUENCE [LARGE SCALE GENOMIC DNA]</scope>
</reference>
<dbReference type="EMBL" id="JF411744">
    <property type="protein sequence ID" value="AAC96997.1"/>
    <property type="molecule type" value="Genomic_DNA"/>
</dbReference>
<organismHost>
    <name type="scientific">Chlorella</name>
    <dbReference type="NCBI Taxonomy" id="3071"/>
</organismHost>
<reference evidence="1 2" key="1">
    <citation type="journal article" date="1995" name="Virology">
        <title>Analysis of 45 kb of DNA located at the left end of the chlorella virus PBCV-1 genome.</title>
        <authorList>
            <person name="Lu Z."/>
            <person name="Li Y."/>
            <person name="Zhang Y."/>
            <person name="Kutish G.F."/>
            <person name="Rock D.L."/>
            <person name="Van Etten J.L."/>
        </authorList>
    </citation>
    <scope>NUCLEOTIDE SEQUENCE [LARGE SCALE GENOMIC DNA]</scope>
</reference>
<reference evidence="1 2" key="6">
    <citation type="journal article" date="1999" name="Virology">
        <title>Chlorella virus PBCV-1 encodes a functional homospermidine synthase.</title>
        <authorList>
            <person name="Kaiser A."/>
            <person name="Vollmert M."/>
            <person name="Tholl D."/>
            <person name="Graves M.V."/>
            <person name="Gurnon J.R."/>
            <person name="Xing W."/>
            <person name="Lisec A.D."/>
            <person name="Nickerson K.W."/>
            <person name="Van Etten J.L."/>
        </authorList>
    </citation>
    <scope>NUCLEOTIDE SEQUENCE [LARGE SCALE GENOMIC DNA]</scope>
</reference>
<name>O41032_PBCV1</name>
<dbReference type="PIR" id="T18052">
    <property type="entry name" value="T18052"/>
</dbReference>
<protein>
    <submittedName>
        <fullName evidence="1">Uncharacterized protein</fullName>
    </submittedName>
</protein>
<proteinExistence type="predicted"/>
<keyword evidence="2" id="KW-1185">Reference proteome</keyword>
<dbReference type="Proteomes" id="UP000000862">
    <property type="component" value="Segment"/>
</dbReference>
<sequence length="136" mass="15566">MRFNLIHCPKALGAPVPDKMPFVNNQAVKLERQQRTIVSINHTAESADARNAHFVFLQHFMSNLLLVIHSCINNKRGTIRKLCKLRHPLTHDVFWDNDECMIKIVDCDSNHGQNGFAHAWVETQKPSGSPMRRLSL</sequence>
<reference evidence="1 2" key="4">
    <citation type="journal article" date="1996" name="Virology">
        <title>Analysis of 76 kb of the chlorella virus PBCV-1 330-kb genome: map positions 182 to 258.</title>
        <authorList>
            <person name="Kutish G.F."/>
            <person name="Li Y."/>
            <person name="Lu Z."/>
            <person name="Furuta M."/>
            <person name="Rock D.L."/>
            <person name="Van Etten J.L."/>
        </authorList>
    </citation>
    <scope>NUCLEOTIDE SEQUENCE [LARGE SCALE GENOMIC DNA]</scope>
</reference>
<evidence type="ECO:0000313" key="2">
    <source>
        <dbReference type="Proteomes" id="UP000000862"/>
    </source>
</evidence>
<gene>
    <name evidence="1" type="primary">a550R</name>
</gene>
<reference evidence="1 2" key="7">
    <citation type="journal article" date="2000" name="Virology">
        <title>Characterization of a beta-1,3-glucanase encoded by chlorella virus PBCV-1.</title>
        <authorList>
            <person name="Sun L."/>
            <person name="Gurnon J.R."/>
            <person name="Adams B.J."/>
            <person name="Graves M.V."/>
            <person name="Van Etten J.L."/>
        </authorList>
    </citation>
    <scope>NUCLEOTIDE SEQUENCE [LARGE SCALE GENOMIC DNA]</scope>
</reference>
<reference evidence="1 2" key="5">
    <citation type="journal article" date="1997" name="Virology">
        <title>Analysis of 74 kb of DNA located at the right end of the 330-kb chlorella virus PBCV-1 genome.</title>
        <authorList>
            <person name="Li Y."/>
            <person name="Lu Z."/>
            <person name="Sun L."/>
            <person name="Ropp S."/>
            <person name="Kutish G.F."/>
            <person name="Rock D.L."/>
            <person name="Van Etten J.L."/>
        </authorList>
    </citation>
    <scope>NUCLEOTIDE SEQUENCE [LARGE SCALE GENOMIC DNA]</scope>
</reference>
<organism evidence="1 2">
    <name type="scientific">Paramecium bursaria Chlorella virus 1</name>
    <name type="common">PBCV-1</name>
    <dbReference type="NCBI Taxonomy" id="10506"/>
    <lineage>
        <taxon>Viruses</taxon>
        <taxon>Varidnaviria</taxon>
        <taxon>Bamfordvirae</taxon>
        <taxon>Nucleocytoviricota</taxon>
        <taxon>Megaviricetes</taxon>
        <taxon>Algavirales</taxon>
        <taxon>Phycodnaviridae</taxon>
        <taxon>Chlorovirus</taxon>
        <taxon>Chlorovirus vanettense</taxon>
    </lineage>
</organism>
<reference evidence="1 2" key="8">
    <citation type="journal article" date="2010" name="J. Virol.">
        <title>Microarray analysis of Paramecium bursaria chlorella virus 1 transcription.</title>
        <authorList>
            <person name="Yanai-Balser G.M."/>
            <person name="Duncan G.A."/>
            <person name="Eudy J.D."/>
            <person name="Wang D."/>
            <person name="Li X."/>
            <person name="Agarkova I.V."/>
            <person name="Dunigan D.D."/>
            <person name="Van Etten J.L."/>
        </authorList>
    </citation>
    <scope>NUCLEOTIDE SEQUENCE [LARGE SCALE GENOMIC DNA]</scope>
</reference>
<evidence type="ECO:0000313" key="1">
    <source>
        <dbReference type="EMBL" id="AAC96997.1"/>
    </source>
</evidence>
<dbReference type="GeneID" id="918174"/>
<dbReference type="KEGG" id="vg:918174"/>
<reference evidence="1 2" key="2">
    <citation type="journal article" date="1995" name="Virology">
        <title>Analysis of 43 kb of the Chlorella virus PBCV-1 330-kb genome: map positions 45 to 88.</title>
        <authorList>
            <person name="Li Y."/>
            <person name="Lu Z."/>
            <person name="Burbank D.E."/>
            <person name="Kutish G.F."/>
            <person name="Rock D.L."/>
            <person name="Van Etten J.L."/>
        </authorList>
    </citation>
    <scope>NUCLEOTIDE SEQUENCE [LARGE SCALE GENOMIC DNA]</scope>
</reference>